<keyword evidence="1" id="KW-0812">Transmembrane</keyword>
<reference evidence="2" key="1">
    <citation type="journal article" date="2015" name="MBio">
        <title>Eco-Evolutionary Dynamics of Episomes among Ecologically Cohesive Bacterial Populations.</title>
        <authorList>
            <person name="Xue H."/>
            <person name="Cordero O.X."/>
            <person name="Camas F.M."/>
            <person name="Trimble W."/>
            <person name="Meyer F."/>
            <person name="Guglielmini J."/>
            <person name="Rocha E.P."/>
            <person name="Polz M.F."/>
        </authorList>
    </citation>
    <scope>NUCLEOTIDE SEQUENCE</scope>
    <source>
        <strain evidence="2">5F_275</strain>
    </source>
</reference>
<feature type="transmembrane region" description="Helical" evidence="1">
    <location>
        <begin position="15"/>
        <end position="32"/>
    </location>
</feature>
<name>A0A0H3ZL44_9VIBR</name>
<proteinExistence type="predicted"/>
<dbReference type="AlphaFoldDB" id="A0A0H3ZL44"/>
<keyword evidence="1" id="KW-1133">Transmembrane helix</keyword>
<dbReference type="EMBL" id="KP795514">
    <property type="protein sequence ID" value="AKN36848.1"/>
    <property type="molecule type" value="Genomic_DNA"/>
</dbReference>
<organism evidence="2">
    <name type="scientific">Vibrio tasmaniensis</name>
    <dbReference type="NCBI Taxonomy" id="212663"/>
    <lineage>
        <taxon>Bacteria</taxon>
        <taxon>Pseudomonadati</taxon>
        <taxon>Pseudomonadota</taxon>
        <taxon>Gammaproteobacteria</taxon>
        <taxon>Vibrionales</taxon>
        <taxon>Vibrionaceae</taxon>
        <taxon>Vibrio</taxon>
    </lineage>
</organism>
<accession>A0A0H3ZL44</accession>
<protein>
    <submittedName>
        <fullName evidence="2">Uncharacterized protein</fullName>
    </submittedName>
</protein>
<sequence length="38" mass="4341">MTEKDGNPHPRRNTRTMGIGTIILLNMNMVFLKKLGEL</sequence>
<evidence type="ECO:0000313" key="2">
    <source>
        <dbReference type="EMBL" id="AKN36848.1"/>
    </source>
</evidence>
<evidence type="ECO:0000256" key="1">
    <source>
        <dbReference type="SAM" id="Phobius"/>
    </source>
</evidence>
<keyword evidence="1" id="KW-0472">Membrane</keyword>